<dbReference type="NCBIfam" id="TIGR02887">
    <property type="entry name" value="spore_ger_x_C"/>
    <property type="match status" value="1"/>
</dbReference>
<keyword evidence="11" id="KW-1185">Reference proteome</keyword>
<evidence type="ECO:0000313" key="10">
    <source>
        <dbReference type="EMBL" id="ART76723.1"/>
    </source>
</evidence>
<comment type="subcellular location">
    <subcellularLocation>
        <location evidence="1">Membrane</location>
        <topology evidence="1">Lipid-anchor</topology>
    </subcellularLocation>
</comment>
<evidence type="ECO:0000256" key="4">
    <source>
        <dbReference type="ARBA" id="ARBA00022729"/>
    </source>
</evidence>
<dbReference type="Pfam" id="PF05504">
    <property type="entry name" value="Spore_GerAC"/>
    <property type="match status" value="1"/>
</dbReference>
<reference evidence="10 11" key="1">
    <citation type="submission" date="2017-04" db="EMBL/GenBank/DDBJ databases">
        <title>Complete Genome Sequence of the Bacillus horikoshii 20a strain from Cuatro Cienegas, Coahuila, Mexico.</title>
        <authorList>
            <person name="Zarza E."/>
            <person name="Alcaraz L.D."/>
            <person name="Aguilar-Salinas B."/>
            <person name="Islas A."/>
            <person name="Olmedo-Alvarez G."/>
        </authorList>
    </citation>
    <scope>NUCLEOTIDE SEQUENCE [LARGE SCALE GENOMIC DNA]</scope>
    <source>
        <strain evidence="10 11">20a</strain>
    </source>
</reference>
<evidence type="ECO:0000259" key="8">
    <source>
        <dbReference type="Pfam" id="PF05504"/>
    </source>
</evidence>
<dbReference type="InterPro" id="IPR038501">
    <property type="entry name" value="Spore_GerAC_C_sf"/>
</dbReference>
<evidence type="ECO:0000256" key="3">
    <source>
        <dbReference type="ARBA" id="ARBA00022544"/>
    </source>
</evidence>
<evidence type="ECO:0008006" key="12">
    <source>
        <dbReference type="Google" id="ProtNLM"/>
    </source>
</evidence>
<name>A0ABN4ZJ40_9BACI</name>
<feature type="domain" description="Spore germination protein N-terminal" evidence="9">
    <location>
        <begin position="22"/>
        <end position="190"/>
    </location>
</feature>
<keyword evidence="5" id="KW-0472">Membrane</keyword>
<dbReference type="PANTHER" id="PTHR35789:SF1">
    <property type="entry name" value="SPORE GERMINATION PROTEIN B3"/>
    <property type="match status" value="1"/>
</dbReference>
<dbReference type="PANTHER" id="PTHR35789">
    <property type="entry name" value="SPORE GERMINATION PROTEIN B3"/>
    <property type="match status" value="1"/>
</dbReference>
<dbReference type="Gene3D" id="3.30.300.210">
    <property type="entry name" value="Nutrient germinant receptor protein C, domain 3"/>
    <property type="match status" value="1"/>
</dbReference>
<dbReference type="RefSeq" id="WP_088018431.1">
    <property type="nucleotide sequence ID" value="NZ_CP020880.1"/>
</dbReference>
<dbReference type="Proteomes" id="UP000195573">
    <property type="component" value="Chromosome"/>
</dbReference>
<evidence type="ECO:0000256" key="2">
    <source>
        <dbReference type="ARBA" id="ARBA00007886"/>
    </source>
</evidence>
<keyword evidence="7" id="KW-0449">Lipoprotein</keyword>
<evidence type="ECO:0000256" key="6">
    <source>
        <dbReference type="ARBA" id="ARBA00023139"/>
    </source>
</evidence>
<dbReference type="InterPro" id="IPR057336">
    <property type="entry name" value="GerAC_N"/>
</dbReference>
<proteinExistence type="inferred from homology"/>
<dbReference type="InterPro" id="IPR046953">
    <property type="entry name" value="Spore_GerAC-like_C"/>
</dbReference>
<keyword evidence="4" id="KW-0732">Signal</keyword>
<gene>
    <name evidence="10" type="ORF">B4U37_12030</name>
</gene>
<evidence type="ECO:0000256" key="7">
    <source>
        <dbReference type="ARBA" id="ARBA00023288"/>
    </source>
</evidence>
<accession>A0ABN4ZJ40</accession>
<comment type="similarity">
    <text evidence="2">Belongs to the GerABKC lipoprotein family.</text>
</comment>
<feature type="domain" description="Spore germination GerAC-like C-terminal" evidence="8">
    <location>
        <begin position="205"/>
        <end position="347"/>
    </location>
</feature>
<dbReference type="Pfam" id="PF25198">
    <property type="entry name" value="Spore_GerAC_N"/>
    <property type="match status" value="1"/>
</dbReference>
<evidence type="ECO:0000256" key="5">
    <source>
        <dbReference type="ARBA" id="ARBA00023136"/>
    </source>
</evidence>
<evidence type="ECO:0000259" key="9">
    <source>
        <dbReference type="Pfam" id="PF25198"/>
    </source>
</evidence>
<dbReference type="InterPro" id="IPR008844">
    <property type="entry name" value="Spore_GerAC-like"/>
</dbReference>
<keyword evidence="3" id="KW-0309">Germination</keyword>
<keyword evidence="6" id="KW-0564">Palmitate</keyword>
<sequence length="348" mass="39766">MKRVKALMMLMFLVTFLSGCWDIKDIDKRVLPLVIGISKVNNEDYKVTVQIPITKKDGEISRIVTSIDENVSSALGQIKTNSENAVDYSHVRLVIIQSDLSDNKEELKQLVTFLMTSREFPTNAQLAFTDVPIEELLSNINDKLGVDSTSLYDFFNKGAGWAPEILSTRIWEVYRSMFSYTEDITIPIVDPGKDTVINYKGAVALKLGELTQRIDPNETQLIKLFQNKNAKGKIENVGFASVMVTSSAIENKTLIESNKPVVSINVKLKIHVLEREAGISNERIKKDLEKLIEERFNKMFEKAQENKTDIFGFGQYFRNQIPYDDLKKWREGYYPDLKVDFQVHTSME</sequence>
<evidence type="ECO:0000256" key="1">
    <source>
        <dbReference type="ARBA" id="ARBA00004635"/>
    </source>
</evidence>
<dbReference type="EMBL" id="CP020880">
    <property type="protein sequence ID" value="ART76723.1"/>
    <property type="molecule type" value="Genomic_DNA"/>
</dbReference>
<dbReference type="GeneID" id="96739149"/>
<organism evidence="10 11">
    <name type="scientific">Sutcliffiella horikoshii</name>
    <dbReference type="NCBI Taxonomy" id="79883"/>
    <lineage>
        <taxon>Bacteria</taxon>
        <taxon>Bacillati</taxon>
        <taxon>Bacillota</taxon>
        <taxon>Bacilli</taxon>
        <taxon>Bacillales</taxon>
        <taxon>Bacillaceae</taxon>
        <taxon>Sutcliffiella</taxon>
    </lineage>
</organism>
<protein>
    <recommendedName>
        <fullName evidence="12">Ger(X)C family spore germination protein</fullName>
    </recommendedName>
</protein>
<dbReference type="PROSITE" id="PS51257">
    <property type="entry name" value="PROKAR_LIPOPROTEIN"/>
    <property type="match status" value="1"/>
</dbReference>
<evidence type="ECO:0000313" key="11">
    <source>
        <dbReference type="Proteomes" id="UP000195573"/>
    </source>
</evidence>